<keyword evidence="4" id="KW-0456">Lyase</keyword>
<evidence type="ECO:0000256" key="4">
    <source>
        <dbReference type="ARBA" id="ARBA00023239"/>
    </source>
</evidence>
<dbReference type="Proteomes" id="UP000027586">
    <property type="component" value="Unassembled WGS sequence"/>
</dbReference>
<dbReference type="AlphaFoldDB" id="A0A068RW87"/>
<accession>A0A068RW87</accession>
<dbReference type="VEuPathDB" id="FungiDB:LCOR_05183.1"/>
<comment type="similarity">
    <text evidence="1">Belongs to the Gfa family.</text>
</comment>
<evidence type="ECO:0000259" key="5">
    <source>
        <dbReference type="PROSITE" id="PS51891"/>
    </source>
</evidence>
<dbReference type="PANTHER" id="PTHR33337">
    <property type="entry name" value="GFA DOMAIN-CONTAINING PROTEIN"/>
    <property type="match status" value="1"/>
</dbReference>
<keyword evidence="7" id="KW-1185">Reference proteome</keyword>
<dbReference type="InterPro" id="IPR011057">
    <property type="entry name" value="Mss4-like_sf"/>
</dbReference>
<dbReference type="PROSITE" id="PS51891">
    <property type="entry name" value="CENP_V_GFA"/>
    <property type="match status" value="1"/>
</dbReference>
<dbReference type="STRING" id="1263082.A0A068RW87"/>
<keyword evidence="2" id="KW-0479">Metal-binding</keyword>
<feature type="domain" description="CENP-V/GFA" evidence="5">
    <location>
        <begin position="3"/>
        <end position="133"/>
    </location>
</feature>
<dbReference type="OrthoDB" id="406544at2759"/>
<protein>
    <submittedName>
        <fullName evidence="6">Glutathione-dependent formaldehyde-gfa</fullName>
    </submittedName>
</protein>
<organism evidence="6 7">
    <name type="scientific">Lichtheimia corymbifera JMRC:FSU:9682</name>
    <dbReference type="NCBI Taxonomy" id="1263082"/>
    <lineage>
        <taxon>Eukaryota</taxon>
        <taxon>Fungi</taxon>
        <taxon>Fungi incertae sedis</taxon>
        <taxon>Mucoromycota</taxon>
        <taxon>Mucoromycotina</taxon>
        <taxon>Mucoromycetes</taxon>
        <taxon>Mucorales</taxon>
        <taxon>Lichtheimiaceae</taxon>
        <taxon>Lichtheimia</taxon>
    </lineage>
</organism>
<keyword evidence="3" id="KW-0862">Zinc</keyword>
<evidence type="ECO:0000256" key="1">
    <source>
        <dbReference type="ARBA" id="ARBA00005495"/>
    </source>
</evidence>
<name>A0A068RW87_9FUNG</name>
<proteinExistence type="inferred from homology"/>
<dbReference type="GO" id="GO:0046872">
    <property type="term" value="F:metal ion binding"/>
    <property type="evidence" value="ECO:0007669"/>
    <property type="project" value="UniProtKB-KW"/>
</dbReference>
<dbReference type="SUPFAM" id="SSF51316">
    <property type="entry name" value="Mss4-like"/>
    <property type="match status" value="1"/>
</dbReference>
<dbReference type="GO" id="GO:0016846">
    <property type="term" value="F:carbon-sulfur lyase activity"/>
    <property type="evidence" value="ECO:0007669"/>
    <property type="project" value="InterPro"/>
</dbReference>
<evidence type="ECO:0000256" key="2">
    <source>
        <dbReference type="ARBA" id="ARBA00022723"/>
    </source>
</evidence>
<dbReference type="Gene3D" id="3.90.1590.10">
    <property type="entry name" value="glutathione-dependent formaldehyde- activating enzyme (gfa)"/>
    <property type="match status" value="1"/>
</dbReference>
<gene>
    <name evidence="6" type="ORF">LCOR_05183.1</name>
</gene>
<dbReference type="Pfam" id="PF04828">
    <property type="entry name" value="GFA"/>
    <property type="match status" value="1"/>
</dbReference>
<evidence type="ECO:0000313" key="7">
    <source>
        <dbReference type="Proteomes" id="UP000027586"/>
    </source>
</evidence>
<reference evidence="6" key="1">
    <citation type="submission" date="2013-08" db="EMBL/GenBank/DDBJ databases">
        <title>Gene expansion shapes genome architecture in the human pathogen Lichtheimia corymbifera: an evolutionary genomics analysis in the ancient terrestrial Mucorales (Mucoromycotina).</title>
        <authorList>
            <person name="Schwartze V.U."/>
            <person name="Winter S."/>
            <person name="Shelest E."/>
            <person name="Marcet-Houben M."/>
            <person name="Horn F."/>
            <person name="Wehner S."/>
            <person name="Hoffmann K."/>
            <person name="Riege K."/>
            <person name="Sammeth M."/>
            <person name="Nowrousian M."/>
            <person name="Valiante V."/>
            <person name="Linde J."/>
            <person name="Jacobsen I.D."/>
            <person name="Marz M."/>
            <person name="Brakhage A.A."/>
            <person name="Gabaldon T."/>
            <person name="Bocker S."/>
            <person name="Voigt K."/>
        </authorList>
    </citation>
    <scope>NUCLEOTIDE SEQUENCE [LARGE SCALE GENOMIC DNA]</scope>
    <source>
        <strain evidence="6">FSU 9682</strain>
    </source>
</reference>
<dbReference type="InterPro" id="IPR006913">
    <property type="entry name" value="CENP-V/GFA"/>
</dbReference>
<evidence type="ECO:0000313" key="6">
    <source>
        <dbReference type="EMBL" id="CDH53877.1"/>
    </source>
</evidence>
<evidence type="ECO:0000256" key="3">
    <source>
        <dbReference type="ARBA" id="ARBA00022833"/>
    </source>
</evidence>
<dbReference type="EMBL" id="CBTN010000020">
    <property type="protein sequence ID" value="CDH53877.1"/>
    <property type="molecule type" value="Genomic_DNA"/>
</dbReference>
<dbReference type="PANTHER" id="PTHR33337:SF40">
    <property type="entry name" value="CENP-V_GFA DOMAIN-CONTAINING PROTEIN-RELATED"/>
    <property type="match status" value="1"/>
</dbReference>
<sequence>MDLRGSCHCGAVTYSFKSHTPSPFMRCYCSICRKTSGGGGFAINIMGLKDTLTVQGEENLREYRALRDKKTKELCGNIRYFCGQCGCHLYAYDKSYAEYIYPLACSIDTPLPYVDYNDVYHIMLNDESKANWAIAPSPDPSRHAFAVYPDVSLEQWHKDNKRYLA</sequence>
<comment type="caution">
    <text evidence="6">The sequence shown here is derived from an EMBL/GenBank/DDBJ whole genome shotgun (WGS) entry which is preliminary data.</text>
</comment>